<dbReference type="EMBL" id="CAUYUJ010021492">
    <property type="protein sequence ID" value="CAK0904955.1"/>
    <property type="molecule type" value="Genomic_DNA"/>
</dbReference>
<evidence type="ECO:0000313" key="3">
    <source>
        <dbReference type="Proteomes" id="UP001189429"/>
    </source>
</evidence>
<feature type="compositionally biased region" description="Low complexity" evidence="1">
    <location>
        <begin position="198"/>
        <end position="210"/>
    </location>
</feature>
<evidence type="ECO:0000313" key="2">
    <source>
        <dbReference type="EMBL" id="CAK0904955.1"/>
    </source>
</evidence>
<keyword evidence="3" id="KW-1185">Reference proteome</keyword>
<organism evidence="2 3">
    <name type="scientific">Prorocentrum cordatum</name>
    <dbReference type="NCBI Taxonomy" id="2364126"/>
    <lineage>
        <taxon>Eukaryota</taxon>
        <taxon>Sar</taxon>
        <taxon>Alveolata</taxon>
        <taxon>Dinophyceae</taxon>
        <taxon>Prorocentrales</taxon>
        <taxon>Prorocentraceae</taxon>
        <taxon>Prorocentrum</taxon>
    </lineage>
</organism>
<comment type="caution">
    <text evidence="2">The sequence shown here is derived from an EMBL/GenBank/DDBJ whole genome shotgun (WGS) entry which is preliminary data.</text>
</comment>
<reference evidence="2" key="1">
    <citation type="submission" date="2023-10" db="EMBL/GenBank/DDBJ databases">
        <authorList>
            <person name="Chen Y."/>
            <person name="Shah S."/>
            <person name="Dougan E. K."/>
            <person name="Thang M."/>
            <person name="Chan C."/>
        </authorList>
    </citation>
    <scope>NUCLEOTIDE SEQUENCE [LARGE SCALE GENOMIC DNA]</scope>
</reference>
<evidence type="ECO:0000256" key="1">
    <source>
        <dbReference type="SAM" id="MobiDB-lite"/>
    </source>
</evidence>
<accession>A0ABN9XYD7</accession>
<gene>
    <name evidence="2" type="ORF">PCOR1329_LOCUS80833</name>
</gene>
<feature type="compositionally biased region" description="Basic residues" evidence="1">
    <location>
        <begin position="167"/>
        <end position="179"/>
    </location>
</feature>
<protein>
    <submittedName>
        <fullName evidence="2">Uncharacterized protein</fullName>
    </submittedName>
</protein>
<feature type="region of interest" description="Disordered" evidence="1">
    <location>
        <begin position="59"/>
        <end position="96"/>
    </location>
</feature>
<feature type="non-terminal residue" evidence="2">
    <location>
        <position position="398"/>
    </location>
</feature>
<name>A0ABN9XYD7_9DINO</name>
<feature type="compositionally biased region" description="Low complexity" evidence="1">
    <location>
        <begin position="224"/>
        <end position="237"/>
    </location>
</feature>
<sequence length="398" mass="42956">MVLGLVQAAHENTLHNKSVSLRLLHDLLPNFSRSQEVRSAPASTQSMVHRMRTVEHASPLHTVGAEESSVQVRRPNNFVEPSRSRDARRPPTVSLSVQPAFSEGRRDSSLSATCLGGARGWGGGRPGPGRYAAPRACPTGLRVRCPRCATRRSREKAMEGTTGSGASRRRAPRMHKKTSGTRATALAEREKGRPSAPPLLAAPEGGARALTSPRNCRCTAPRTSGAPAGRRSAPGRPAARRRGCTCHELSHDRRELLRQAILGARLVIGTLRHKTCKLRQQLERAAFRVGFLARGPEAEDQGAPHVLEATDAALLPQEADLLPRLELNPCRLHELLEDILDLILLLGRGTVIGGQQRVAGRLVQPPDAQEGQRDGLVTAGHGYRRGWLGRAGAAAHMA</sequence>
<dbReference type="Proteomes" id="UP001189429">
    <property type="component" value="Unassembled WGS sequence"/>
</dbReference>
<proteinExistence type="predicted"/>
<feature type="region of interest" description="Disordered" evidence="1">
    <location>
        <begin position="149"/>
        <end position="243"/>
    </location>
</feature>